<comment type="caution">
    <text evidence="6">The sequence shown here is derived from an EMBL/GenBank/DDBJ whole genome shotgun (WGS) entry which is preliminary data.</text>
</comment>
<dbReference type="Gene3D" id="1.10.1240.10">
    <property type="entry name" value="Methionine synthase domain"/>
    <property type="match status" value="1"/>
</dbReference>
<evidence type="ECO:0000256" key="2">
    <source>
        <dbReference type="ARBA" id="ARBA00023125"/>
    </source>
</evidence>
<gene>
    <name evidence="6" type="ORF">FE784_05320</name>
</gene>
<dbReference type="PROSITE" id="PS50937">
    <property type="entry name" value="HTH_MERR_2"/>
    <property type="match status" value="1"/>
</dbReference>
<dbReference type="InterPro" id="IPR009061">
    <property type="entry name" value="DNA-bd_dom_put_sf"/>
</dbReference>
<evidence type="ECO:0000313" key="6">
    <source>
        <dbReference type="EMBL" id="TNJ67377.1"/>
    </source>
</evidence>
<dbReference type="PROSITE" id="PS51332">
    <property type="entry name" value="B12_BINDING"/>
    <property type="match status" value="1"/>
</dbReference>
<dbReference type="GO" id="GO:0003700">
    <property type="term" value="F:DNA-binding transcription factor activity"/>
    <property type="evidence" value="ECO:0007669"/>
    <property type="project" value="InterPro"/>
</dbReference>
<feature type="domain" description="B12-binding" evidence="5">
    <location>
        <begin position="207"/>
        <end position="333"/>
    </location>
</feature>
<keyword evidence="1" id="KW-0805">Transcription regulation</keyword>
<evidence type="ECO:0000259" key="5">
    <source>
        <dbReference type="PROSITE" id="PS51332"/>
    </source>
</evidence>
<evidence type="ECO:0000256" key="3">
    <source>
        <dbReference type="ARBA" id="ARBA00023163"/>
    </source>
</evidence>
<dbReference type="Proteomes" id="UP000307943">
    <property type="component" value="Unassembled WGS sequence"/>
</dbReference>
<dbReference type="OrthoDB" id="9800334at2"/>
<dbReference type="SMART" id="SM00422">
    <property type="entry name" value="HTH_MERR"/>
    <property type="match status" value="1"/>
</dbReference>
<dbReference type="InterPro" id="IPR000551">
    <property type="entry name" value="MerR-type_HTH_dom"/>
</dbReference>
<keyword evidence="2" id="KW-0238">DNA-binding</keyword>
<dbReference type="InterPro" id="IPR036594">
    <property type="entry name" value="Meth_synthase_dom"/>
</dbReference>
<evidence type="ECO:0000259" key="4">
    <source>
        <dbReference type="PROSITE" id="PS50937"/>
    </source>
</evidence>
<accession>A0A5C4TFP0</accession>
<dbReference type="GO" id="GO:0003677">
    <property type="term" value="F:DNA binding"/>
    <property type="evidence" value="ECO:0007669"/>
    <property type="project" value="UniProtKB-KW"/>
</dbReference>
<name>A0A5C4TFP0_9BACL</name>
<dbReference type="GO" id="GO:0031419">
    <property type="term" value="F:cobalamin binding"/>
    <property type="evidence" value="ECO:0007669"/>
    <property type="project" value="InterPro"/>
</dbReference>
<dbReference type="Gene3D" id="1.10.1660.10">
    <property type="match status" value="1"/>
</dbReference>
<dbReference type="Pfam" id="PF02310">
    <property type="entry name" value="B12-binding"/>
    <property type="match status" value="1"/>
</dbReference>
<protein>
    <submittedName>
        <fullName evidence="6">MerR family transcriptional regulator</fullName>
    </submittedName>
</protein>
<dbReference type="Pfam" id="PF13411">
    <property type="entry name" value="MerR_1"/>
    <property type="match status" value="1"/>
</dbReference>
<dbReference type="PANTHER" id="PTHR30204:SF67">
    <property type="entry name" value="HTH-TYPE TRANSCRIPTIONAL REGULATOR MLRA-RELATED"/>
    <property type="match status" value="1"/>
</dbReference>
<dbReference type="Pfam" id="PF02607">
    <property type="entry name" value="B12-binding_2"/>
    <property type="match status" value="1"/>
</dbReference>
<dbReference type="SUPFAM" id="SSF52242">
    <property type="entry name" value="Cobalamin (vitamin B12)-binding domain"/>
    <property type="match status" value="1"/>
</dbReference>
<evidence type="ECO:0000313" key="7">
    <source>
        <dbReference type="Proteomes" id="UP000307943"/>
    </source>
</evidence>
<reference evidence="6 7" key="1">
    <citation type="submission" date="2019-05" db="EMBL/GenBank/DDBJ databases">
        <title>We sequenced the genome of Paenibacillus hemerocallicola KCTC 33185 for further insight into its adaptation and study the phylogeny of Paenibacillus.</title>
        <authorList>
            <person name="Narsing Rao M.P."/>
        </authorList>
    </citation>
    <scope>NUCLEOTIDE SEQUENCE [LARGE SCALE GENOMIC DNA]</scope>
    <source>
        <strain evidence="6 7">KCTC 33185</strain>
    </source>
</reference>
<proteinExistence type="predicted"/>
<dbReference type="SUPFAM" id="SSF46955">
    <property type="entry name" value="Putative DNA-binding domain"/>
    <property type="match status" value="1"/>
</dbReference>
<dbReference type="Gene3D" id="3.40.50.280">
    <property type="entry name" value="Cobalamin-binding domain"/>
    <property type="match status" value="1"/>
</dbReference>
<dbReference type="EMBL" id="VDCQ01000005">
    <property type="protein sequence ID" value="TNJ67377.1"/>
    <property type="molecule type" value="Genomic_DNA"/>
</dbReference>
<keyword evidence="3" id="KW-0804">Transcription</keyword>
<dbReference type="GO" id="GO:0046872">
    <property type="term" value="F:metal ion binding"/>
    <property type="evidence" value="ECO:0007669"/>
    <property type="project" value="InterPro"/>
</dbReference>
<evidence type="ECO:0000256" key="1">
    <source>
        <dbReference type="ARBA" id="ARBA00023015"/>
    </source>
</evidence>
<dbReference type="CDD" id="cd01104">
    <property type="entry name" value="HTH_MlrA-CarA"/>
    <property type="match status" value="1"/>
</dbReference>
<dbReference type="InterPro" id="IPR003759">
    <property type="entry name" value="Cbl-bd_cap"/>
</dbReference>
<dbReference type="AlphaFoldDB" id="A0A5C4TFP0"/>
<dbReference type="InterPro" id="IPR047057">
    <property type="entry name" value="MerR_fam"/>
</dbReference>
<dbReference type="PANTHER" id="PTHR30204">
    <property type="entry name" value="REDOX-CYCLING DRUG-SENSING TRANSCRIPTIONAL ACTIVATOR SOXR"/>
    <property type="match status" value="1"/>
</dbReference>
<sequence>MRMLYSICINIGRNSFGGRRDRRCMYNIKTVVKLTGIPAVTIRAWENRYGAVDPERTEGGHRLYSERDVDDLRWLKRAMEEKDINISQAARLLKQAKEERREPATAASTVSAAVAELPRSTFDLIKNPLYDALIQYRTEEANRLIDKGFALYAYEDMFHHVLVPIMYQVGDEWESGKISVAQEHFVSNMIYERFHAFFRVLPIQGNLPRAVAFCPAGERHQLGLLLFVLYLRRQGMEVLYLGADTPLDGVLQAIGSKQARYVCSSLTGKRFLAASVEMFDNISAEYPDIRLVLGGKAFAEGKHPYKQYVLKGDPGSWERWFDEEMAERNSQYG</sequence>
<dbReference type="InterPro" id="IPR036724">
    <property type="entry name" value="Cobalamin-bd_sf"/>
</dbReference>
<dbReference type="InterPro" id="IPR006158">
    <property type="entry name" value="Cobalamin-bd"/>
</dbReference>
<organism evidence="6 7">
    <name type="scientific">Paenibacillus hemerocallicola</name>
    <dbReference type="NCBI Taxonomy" id="1172614"/>
    <lineage>
        <taxon>Bacteria</taxon>
        <taxon>Bacillati</taxon>
        <taxon>Bacillota</taxon>
        <taxon>Bacilli</taxon>
        <taxon>Bacillales</taxon>
        <taxon>Paenibacillaceae</taxon>
        <taxon>Paenibacillus</taxon>
    </lineage>
</organism>
<feature type="domain" description="HTH merR-type" evidence="4">
    <location>
        <begin position="25"/>
        <end position="95"/>
    </location>
</feature>
<keyword evidence="7" id="KW-1185">Reference proteome</keyword>